<keyword evidence="1" id="KW-1015">Disulfide bond</keyword>
<dbReference type="InterPro" id="IPR051333">
    <property type="entry name" value="CLIP_Serine_Protease"/>
</dbReference>
<dbReference type="OrthoDB" id="5597713at2759"/>
<dbReference type="PANTHER" id="PTHR24260:SF136">
    <property type="entry name" value="GH08193P-RELATED"/>
    <property type="match status" value="1"/>
</dbReference>
<name>A0A482VBK6_ASBVE</name>
<gene>
    <name evidence="4" type="ORF">BDFB_009955</name>
</gene>
<dbReference type="PROSITE" id="PS50240">
    <property type="entry name" value="TRYPSIN_DOM"/>
    <property type="match status" value="1"/>
</dbReference>
<feature type="signal peptide" evidence="2">
    <location>
        <begin position="1"/>
        <end position="16"/>
    </location>
</feature>
<dbReference type="Pfam" id="PF00089">
    <property type="entry name" value="Trypsin"/>
    <property type="match status" value="1"/>
</dbReference>
<accession>A0A482VBK6</accession>
<dbReference type="SMART" id="SM00020">
    <property type="entry name" value="Tryp_SPc"/>
    <property type="match status" value="1"/>
</dbReference>
<keyword evidence="2" id="KW-0732">Signal</keyword>
<dbReference type="Proteomes" id="UP000292052">
    <property type="component" value="Unassembled WGS sequence"/>
</dbReference>
<dbReference type="InterPro" id="IPR009003">
    <property type="entry name" value="Peptidase_S1_PA"/>
</dbReference>
<dbReference type="EMBL" id="QDEB01118210">
    <property type="protein sequence ID" value="RZB40521.1"/>
    <property type="molecule type" value="Genomic_DNA"/>
</dbReference>
<evidence type="ECO:0000259" key="3">
    <source>
        <dbReference type="PROSITE" id="PS50240"/>
    </source>
</evidence>
<dbReference type="AlphaFoldDB" id="A0A482VBK6"/>
<protein>
    <submittedName>
        <fullName evidence="4">Trypsin domain containing protein</fullName>
    </submittedName>
</protein>
<evidence type="ECO:0000256" key="1">
    <source>
        <dbReference type="ARBA" id="ARBA00023157"/>
    </source>
</evidence>
<comment type="caution">
    <text evidence="4">The sequence shown here is derived from an EMBL/GenBank/DDBJ whole genome shotgun (WGS) entry which is preliminary data.</text>
</comment>
<feature type="domain" description="Peptidase S1" evidence="3">
    <location>
        <begin position="28"/>
        <end position="205"/>
    </location>
</feature>
<dbReference type="GO" id="GO:0004252">
    <property type="term" value="F:serine-type endopeptidase activity"/>
    <property type="evidence" value="ECO:0007669"/>
    <property type="project" value="InterPro"/>
</dbReference>
<dbReference type="SUPFAM" id="SSF50494">
    <property type="entry name" value="Trypsin-like serine proteases"/>
    <property type="match status" value="1"/>
</dbReference>
<evidence type="ECO:0000313" key="4">
    <source>
        <dbReference type="EMBL" id="RZB40521.1"/>
    </source>
</evidence>
<dbReference type="FunFam" id="2.40.10.10:FF:000068">
    <property type="entry name" value="transmembrane protease serine 2"/>
    <property type="match status" value="1"/>
</dbReference>
<dbReference type="PANTHER" id="PTHR24260">
    <property type="match status" value="1"/>
</dbReference>
<dbReference type="PRINTS" id="PR00722">
    <property type="entry name" value="CHYMOTRYPSIN"/>
</dbReference>
<evidence type="ECO:0000313" key="5">
    <source>
        <dbReference type="Proteomes" id="UP000292052"/>
    </source>
</evidence>
<reference evidence="4 5" key="1">
    <citation type="submission" date="2017-03" db="EMBL/GenBank/DDBJ databases">
        <title>Genome of the blue death feigning beetle - Asbolus verrucosus.</title>
        <authorList>
            <person name="Rider S.D."/>
        </authorList>
    </citation>
    <scope>NUCLEOTIDE SEQUENCE [LARGE SCALE GENOMIC DNA]</scope>
    <source>
        <strain evidence="4">Butters</strain>
        <tissue evidence="4">Head and leg muscle</tissue>
    </source>
</reference>
<dbReference type="STRING" id="1661398.A0A482VBK6"/>
<dbReference type="Gene3D" id="2.40.10.10">
    <property type="entry name" value="Trypsin-like serine proteases"/>
    <property type="match status" value="2"/>
</dbReference>
<dbReference type="InterPro" id="IPR043504">
    <property type="entry name" value="Peptidase_S1_PA_chymotrypsin"/>
</dbReference>
<dbReference type="InterPro" id="IPR001314">
    <property type="entry name" value="Peptidase_S1A"/>
</dbReference>
<proteinExistence type="predicted"/>
<keyword evidence="5" id="KW-1185">Reference proteome</keyword>
<sequence length="217" mass="24293">MDYLILFLFLSTLSVGFFLALKNKNIDVSKGLLTRELAQSDKYPFAAAIYVKTTTNTSFCGGTLLTNQWILTAGQCVYGAELFTIYLGSNDVEGDNPNRITVITTDYVLYPDFNPETLQHDVALIKLPMPIELNEYVRRADLPKRDVEIGATFITINWAQSSDQEPRVNTNLLTVLSNTECTMTNYNRITQDMICLSGSYNEGICVVSVIFNINVVN</sequence>
<organism evidence="4 5">
    <name type="scientific">Asbolus verrucosus</name>
    <name type="common">Desert ironclad beetle</name>
    <dbReference type="NCBI Taxonomy" id="1661398"/>
    <lineage>
        <taxon>Eukaryota</taxon>
        <taxon>Metazoa</taxon>
        <taxon>Ecdysozoa</taxon>
        <taxon>Arthropoda</taxon>
        <taxon>Hexapoda</taxon>
        <taxon>Insecta</taxon>
        <taxon>Pterygota</taxon>
        <taxon>Neoptera</taxon>
        <taxon>Endopterygota</taxon>
        <taxon>Coleoptera</taxon>
        <taxon>Polyphaga</taxon>
        <taxon>Cucujiformia</taxon>
        <taxon>Tenebrionidae</taxon>
        <taxon>Pimeliinae</taxon>
        <taxon>Asbolus</taxon>
    </lineage>
</organism>
<dbReference type="GO" id="GO:0006508">
    <property type="term" value="P:proteolysis"/>
    <property type="evidence" value="ECO:0007669"/>
    <property type="project" value="InterPro"/>
</dbReference>
<evidence type="ECO:0000256" key="2">
    <source>
        <dbReference type="SAM" id="SignalP"/>
    </source>
</evidence>
<dbReference type="InterPro" id="IPR001254">
    <property type="entry name" value="Trypsin_dom"/>
</dbReference>
<feature type="chain" id="PRO_5019735880" evidence="2">
    <location>
        <begin position="17"/>
        <end position="217"/>
    </location>
</feature>